<dbReference type="GO" id="GO:0005524">
    <property type="term" value="F:ATP binding"/>
    <property type="evidence" value="ECO:0007669"/>
    <property type="project" value="UniProtKB-KW"/>
</dbReference>
<dbReference type="FunFam" id="3.30.40.230:FF:000005">
    <property type="entry name" value="Glycine--tRNA ligase"/>
    <property type="match status" value="1"/>
</dbReference>
<keyword evidence="5" id="KW-0067">ATP-binding</keyword>
<protein>
    <recommendedName>
        <fullName evidence="1">glycine--tRNA ligase</fullName>
        <ecNumber evidence="1">6.1.1.14</ecNumber>
    </recommendedName>
    <alternativeName>
        <fullName evidence="8">Diadenosine tetraphosphate synthetase</fullName>
    </alternativeName>
</protein>
<dbReference type="Proteomes" id="UP000050360">
    <property type="component" value="Unassembled WGS sequence"/>
</dbReference>
<dbReference type="NCBIfam" id="TIGR00389">
    <property type="entry name" value="glyS_dimeric"/>
    <property type="match status" value="1"/>
</dbReference>
<sequence>MADKYEQVLELAKRRGFLWNSFELYGGTAGFFDYGPLGAMLKRRVENIWRDIFVINEGYYEIEAPTIGIEDIFIASGHVGGFSDPLTECQKCHEDFRADHLVKDIIENPDTLSSEELTDIIGKNNVRCPECGGKLGNVYEFNLMFKTAIGPGGKRIGYLRPETAQGMFVDFPRLVKFYRDHLPFGATQIGKAYRNEISPRQGVIRSVNSHRLKQRYSSIRGTRHIRNLRRSLIWP</sequence>
<reference evidence="10 11" key="1">
    <citation type="submission" date="2015-09" db="EMBL/GenBank/DDBJ databases">
        <title>A metagenomics-based metabolic model of nitrate-dependent anaerobic oxidation of methane by Methanoperedens-like archaea.</title>
        <authorList>
            <person name="Arshad A."/>
            <person name="Speth D.R."/>
            <person name="De Graaf R.M."/>
            <person name="Op Den Camp H.J."/>
            <person name="Jetten M.S."/>
            <person name="Welte C.U."/>
        </authorList>
    </citation>
    <scope>NUCLEOTIDE SEQUENCE [LARGE SCALE GENOMIC DNA]</scope>
</reference>
<evidence type="ECO:0000256" key="3">
    <source>
        <dbReference type="ARBA" id="ARBA00022598"/>
    </source>
</evidence>
<dbReference type="InterPro" id="IPR002315">
    <property type="entry name" value="tRNA-synt_gly"/>
</dbReference>
<dbReference type="GO" id="GO:0004820">
    <property type="term" value="F:glycine-tRNA ligase activity"/>
    <property type="evidence" value="ECO:0007669"/>
    <property type="project" value="UniProtKB-EC"/>
</dbReference>
<evidence type="ECO:0000256" key="1">
    <source>
        <dbReference type="ARBA" id="ARBA00012829"/>
    </source>
</evidence>
<dbReference type="PATRIC" id="fig|1719120.3.peg.4094"/>
<gene>
    <name evidence="10" type="ORF">MPEBLZ_03766</name>
</gene>
<evidence type="ECO:0000256" key="8">
    <source>
        <dbReference type="ARBA" id="ARBA00030057"/>
    </source>
</evidence>
<keyword evidence="2" id="KW-0963">Cytoplasm</keyword>
<evidence type="ECO:0000256" key="7">
    <source>
        <dbReference type="ARBA" id="ARBA00023146"/>
    </source>
</evidence>
<dbReference type="Gene3D" id="3.30.930.10">
    <property type="entry name" value="Bira Bifunctional Protein, Domain 2"/>
    <property type="match status" value="1"/>
</dbReference>
<dbReference type="AlphaFoldDB" id="A0A0P8A126"/>
<accession>A0A0P8A126</accession>
<proteinExistence type="predicted"/>
<dbReference type="SUPFAM" id="SSF55681">
    <property type="entry name" value="Class II aaRS and biotin synthetases"/>
    <property type="match status" value="1"/>
</dbReference>
<feature type="domain" description="Aminoacyl-transfer RNA synthetases class-II family profile" evidence="9">
    <location>
        <begin position="3"/>
        <end position="214"/>
    </location>
</feature>
<comment type="caution">
    <text evidence="10">The sequence shown here is derived from an EMBL/GenBank/DDBJ whole genome shotgun (WGS) entry which is preliminary data.</text>
</comment>
<dbReference type="InterPro" id="IPR045864">
    <property type="entry name" value="aa-tRNA-synth_II/BPL/LPL"/>
</dbReference>
<evidence type="ECO:0000256" key="5">
    <source>
        <dbReference type="ARBA" id="ARBA00022840"/>
    </source>
</evidence>
<evidence type="ECO:0000256" key="6">
    <source>
        <dbReference type="ARBA" id="ARBA00022917"/>
    </source>
</evidence>
<evidence type="ECO:0000256" key="2">
    <source>
        <dbReference type="ARBA" id="ARBA00022490"/>
    </source>
</evidence>
<evidence type="ECO:0000259" key="9">
    <source>
        <dbReference type="PROSITE" id="PS50862"/>
    </source>
</evidence>
<dbReference type="InterPro" id="IPR006195">
    <property type="entry name" value="aa-tRNA-synth_II"/>
</dbReference>
<organism evidence="10 11">
    <name type="scientific">Candidatus Methanoperedens nitratireducens</name>
    <dbReference type="NCBI Taxonomy" id="1392998"/>
    <lineage>
        <taxon>Archaea</taxon>
        <taxon>Methanobacteriati</taxon>
        <taxon>Methanobacteriota</taxon>
        <taxon>Stenosarchaea group</taxon>
        <taxon>Methanomicrobia</taxon>
        <taxon>Methanosarcinales</taxon>
        <taxon>ANME-2 cluster</taxon>
        <taxon>Candidatus Methanoperedentaceae</taxon>
        <taxon>Candidatus Methanoperedens</taxon>
    </lineage>
</organism>
<dbReference type="PRINTS" id="PR01043">
    <property type="entry name" value="TRNASYNTHGLY"/>
</dbReference>
<keyword evidence="4" id="KW-0547">Nucleotide-binding</keyword>
<dbReference type="PANTHER" id="PTHR10745">
    <property type="entry name" value="GLYCYL-TRNA SYNTHETASE/DNA POLYMERASE SUBUNIT GAMMA-2"/>
    <property type="match status" value="1"/>
</dbReference>
<evidence type="ECO:0000256" key="4">
    <source>
        <dbReference type="ARBA" id="ARBA00022741"/>
    </source>
</evidence>
<name>A0A0P8A126_9EURY</name>
<dbReference type="GO" id="GO:0005737">
    <property type="term" value="C:cytoplasm"/>
    <property type="evidence" value="ECO:0007669"/>
    <property type="project" value="InterPro"/>
</dbReference>
<keyword evidence="6" id="KW-0648">Protein biosynthesis</keyword>
<dbReference type="InterPro" id="IPR027031">
    <property type="entry name" value="Gly-tRNA_synthase/POLG2"/>
</dbReference>
<keyword evidence="3 10" id="KW-0436">Ligase</keyword>
<evidence type="ECO:0000313" key="11">
    <source>
        <dbReference type="Proteomes" id="UP000050360"/>
    </source>
</evidence>
<dbReference type="EC" id="6.1.1.14" evidence="1"/>
<dbReference type="PROSITE" id="PS50862">
    <property type="entry name" value="AA_TRNA_LIGASE_II"/>
    <property type="match status" value="1"/>
</dbReference>
<dbReference type="PANTHER" id="PTHR10745:SF0">
    <property type="entry name" value="GLYCINE--TRNA LIGASE"/>
    <property type="match status" value="1"/>
</dbReference>
<keyword evidence="7 10" id="KW-0030">Aminoacyl-tRNA synthetase</keyword>
<dbReference type="EMBL" id="LKCM01000313">
    <property type="protein sequence ID" value="KPQ41678.1"/>
    <property type="molecule type" value="Genomic_DNA"/>
</dbReference>
<evidence type="ECO:0000313" key="10">
    <source>
        <dbReference type="EMBL" id="KPQ41678.1"/>
    </source>
</evidence>
<dbReference type="GO" id="GO:0006426">
    <property type="term" value="P:glycyl-tRNA aminoacylation"/>
    <property type="evidence" value="ECO:0007669"/>
    <property type="project" value="InterPro"/>
</dbReference>